<sequence>MIQVLVKNLSLHYMLDGEIIFIFVTLPSMMSCDKLRGGYVIFIFVTLPKREFQWRLSCRTSTDDGDAEVTVNKLGTASGCGVGKTTTSTKHAYYHQKKDYNPALVCVDTLRAGVIHQLKQIATKTVCG</sequence>
<dbReference type="eggNOG" id="KOG0780">
    <property type="taxonomic scope" value="Eukaryota"/>
</dbReference>
<evidence type="ECO:0000259" key="3">
    <source>
        <dbReference type="Pfam" id="PF00448"/>
    </source>
</evidence>
<dbReference type="GO" id="GO:0008312">
    <property type="term" value="F:7S RNA binding"/>
    <property type="evidence" value="ECO:0007669"/>
    <property type="project" value="TreeGrafter"/>
</dbReference>
<evidence type="ECO:0000256" key="2">
    <source>
        <dbReference type="ARBA" id="ARBA00023134"/>
    </source>
</evidence>
<dbReference type="PANTHER" id="PTHR11564:SF5">
    <property type="entry name" value="SIGNAL RECOGNITION PARTICLE SUBUNIT SRP54"/>
    <property type="match status" value="1"/>
</dbReference>
<dbReference type="GO" id="GO:0005829">
    <property type="term" value="C:cytosol"/>
    <property type="evidence" value="ECO:0007669"/>
    <property type="project" value="TreeGrafter"/>
</dbReference>
<dbReference type="EnsemblPlants" id="Bo2g116740.1">
    <property type="protein sequence ID" value="Bo2g116740.1"/>
    <property type="gene ID" value="Bo2g116740"/>
</dbReference>
<proteinExistence type="predicted"/>
<evidence type="ECO:0000313" key="5">
    <source>
        <dbReference type="Proteomes" id="UP000032141"/>
    </source>
</evidence>
<dbReference type="GO" id="GO:0005525">
    <property type="term" value="F:GTP binding"/>
    <property type="evidence" value="ECO:0007669"/>
    <property type="project" value="UniProtKB-KW"/>
</dbReference>
<dbReference type="STRING" id="109376.A0A0D3ATL2"/>
<dbReference type="InterPro" id="IPR000897">
    <property type="entry name" value="SRP54_GTPase_dom"/>
</dbReference>
<evidence type="ECO:0000313" key="4">
    <source>
        <dbReference type="EnsemblPlants" id="Bo2g116740.1"/>
    </source>
</evidence>
<evidence type="ECO:0000256" key="1">
    <source>
        <dbReference type="ARBA" id="ARBA00022741"/>
    </source>
</evidence>
<name>A0A0D3ATL2_BRAOL</name>
<dbReference type="InterPro" id="IPR027417">
    <property type="entry name" value="P-loop_NTPase"/>
</dbReference>
<dbReference type="Pfam" id="PF00448">
    <property type="entry name" value="SRP54"/>
    <property type="match status" value="1"/>
</dbReference>
<keyword evidence="1" id="KW-0547">Nucleotide-binding</keyword>
<feature type="domain" description="SRP54-type proteins GTP-binding" evidence="3">
    <location>
        <begin position="81"/>
        <end position="125"/>
    </location>
</feature>
<reference evidence="4 5" key="1">
    <citation type="journal article" date="2014" name="Genome Biol.">
        <title>Transcriptome and methylome profiling reveals relics of genome dominance in the mesopolyploid Brassica oleracea.</title>
        <authorList>
            <person name="Parkin I.A."/>
            <person name="Koh C."/>
            <person name="Tang H."/>
            <person name="Robinson S.J."/>
            <person name="Kagale S."/>
            <person name="Clarke W.E."/>
            <person name="Town C.D."/>
            <person name="Nixon J."/>
            <person name="Krishnakumar V."/>
            <person name="Bidwell S.L."/>
            <person name="Denoeud F."/>
            <person name="Belcram H."/>
            <person name="Links M.G."/>
            <person name="Just J."/>
            <person name="Clarke C."/>
            <person name="Bender T."/>
            <person name="Huebert T."/>
            <person name="Mason A.S."/>
            <person name="Pires J.C."/>
            <person name="Barker G."/>
            <person name="Moore J."/>
            <person name="Walley P.G."/>
            <person name="Manoli S."/>
            <person name="Batley J."/>
            <person name="Edwards D."/>
            <person name="Nelson M.N."/>
            <person name="Wang X."/>
            <person name="Paterson A.H."/>
            <person name="King G."/>
            <person name="Bancroft I."/>
            <person name="Chalhoub B."/>
            <person name="Sharpe A.G."/>
        </authorList>
    </citation>
    <scope>NUCLEOTIDE SEQUENCE</scope>
    <source>
        <strain evidence="4 5">cv. TO1000</strain>
    </source>
</reference>
<dbReference type="Gramene" id="Bo2g116740.1">
    <property type="protein sequence ID" value="Bo2g116740.1"/>
    <property type="gene ID" value="Bo2g116740"/>
</dbReference>
<dbReference type="InterPro" id="IPR022941">
    <property type="entry name" value="SRP54"/>
</dbReference>
<dbReference type="SUPFAM" id="SSF52540">
    <property type="entry name" value="P-loop containing nucleoside triphosphate hydrolases"/>
    <property type="match status" value="1"/>
</dbReference>
<dbReference type="Gene3D" id="3.40.50.300">
    <property type="entry name" value="P-loop containing nucleotide triphosphate hydrolases"/>
    <property type="match status" value="1"/>
</dbReference>
<dbReference type="GO" id="GO:0006616">
    <property type="term" value="P:SRP-dependent cotranslational protein targeting to membrane, translocation"/>
    <property type="evidence" value="ECO:0007669"/>
    <property type="project" value="TreeGrafter"/>
</dbReference>
<dbReference type="PROSITE" id="PS51257">
    <property type="entry name" value="PROKAR_LIPOPROTEIN"/>
    <property type="match status" value="1"/>
</dbReference>
<reference evidence="4" key="2">
    <citation type="submission" date="2015-03" db="UniProtKB">
        <authorList>
            <consortium name="EnsemblPlants"/>
        </authorList>
    </citation>
    <scope>IDENTIFICATION</scope>
</reference>
<dbReference type="HOGENOM" id="CLU_2112284_0_0_1"/>
<keyword evidence="5" id="KW-1185">Reference proteome</keyword>
<dbReference type="AlphaFoldDB" id="A0A0D3ATL2"/>
<dbReference type="GO" id="GO:0030942">
    <property type="term" value="F:endoplasmic reticulum signal peptide binding"/>
    <property type="evidence" value="ECO:0007669"/>
    <property type="project" value="TreeGrafter"/>
</dbReference>
<dbReference type="OMA" id="HYMLDGE"/>
<keyword evidence="2" id="KW-0342">GTP-binding</keyword>
<protein>
    <recommendedName>
        <fullName evidence="3">SRP54-type proteins GTP-binding domain-containing protein</fullName>
    </recommendedName>
</protein>
<dbReference type="GO" id="GO:0003924">
    <property type="term" value="F:GTPase activity"/>
    <property type="evidence" value="ECO:0007669"/>
    <property type="project" value="InterPro"/>
</dbReference>
<dbReference type="PANTHER" id="PTHR11564">
    <property type="entry name" value="SIGNAL RECOGNITION PARTICLE 54K PROTEIN SRP54"/>
    <property type="match status" value="1"/>
</dbReference>
<dbReference type="GO" id="GO:0005786">
    <property type="term" value="C:signal recognition particle, endoplasmic reticulum targeting"/>
    <property type="evidence" value="ECO:0007669"/>
    <property type="project" value="TreeGrafter"/>
</dbReference>
<organism evidence="4 5">
    <name type="scientific">Brassica oleracea var. oleracea</name>
    <dbReference type="NCBI Taxonomy" id="109376"/>
    <lineage>
        <taxon>Eukaryota</taxon>
        <taxon>Viridiplantae</taxon>
        <taxon>Streptophyta</taxon>
        <taxon>Embryophyta</taxon>
        <taxon>Tracheophyta</taxon>
        <taxon>Spermatophyta</taxon>
        <taxon>Magnoliopsida</taxon>
        <taxon>eudicotyledons</taxon>
        <taxon>Gunneridae</taxon>
        <taxon>Pentapetalae</taxon>
        <taxon>rosids</taxon>
        <taxon>malvids</taxon>
        <taxon>Brassicales</taxon>
        <taxon>Brassicaceae</taxon>
        <taxon>Brassiceae</taxon>
        <taxon>Brassica</taxon>
    </lineage>
</organism>
<dbReference type="Proteomes" id="UP000032141">
    <property type="component" value="Chromosome C2"/>
</dbReference>
<accession>A0A0D3ATL2</accession>